<evidence type="ECO:0000259" key="11">
    <source>
        <dbReference type="Pfam" id="PF02366"/>
    </source>
</evidence>
<dbReference type="InterPro" id="IPR027005">
    <property type="entry name" value="PMT-like"/>
</dbReference>
<evidence type="ECO:0000256" key="5">
    <source>
        <dbReference type="ARBA" id="ARBA00022679"/>
    </source>
</evidence>
<dbReference type="EC" id="2.4.1.-" evidence="10"/>
<feature type="domain" description="ArnT-like N-terminal" evidence="11">
    <location>
        <begin position="115"/>
        <end position="306"/>
    </location>
</feature>
<organism evidence="13 14">
    <name type="scientific">Microbacterium oleivorans</name>
    <dbReference type="NCBI Taxonomy" id="273677"/>
    <lineage>
        <taxon>Bacteria</taxon>
        <taxon>Bacillati</taxon>
        <taxon>Actinomycetota</taxon>
        <taxon>Actinomycetes</taxon>
        <taxon>Micrococcales</taxon>
        <taxon>Microbacteriaceae</taxon>
        <taxon>Microbacterium</taxon>
    </lineage>
</organism>
<protein>
    <recommendedName>
        <fullName evidence="9 10">Polyprenol-phosphate-mannose--protein mannosyltransferase</fullName>
        <ecNumber evidence="10">2.4.1.-</ecNumber>
    </recommendedName>
</protein>
<comment type="caution">
    <text evidence="13">The sequence shown here is derived from an EMBL/GenBank/DDBJ whole genome shotgun (WGS) entry which is preliminary data.</text>
</comment>
<evidence type="ECO:0000313" key="14">
    <source>
        <dbReference type="Proteomes" id="UP000076998"/>
    </source>
</evidence>
<sequence>MSSTAEPLLPAVPARQRFGVRLDDARRRLAADVMLRRRLAWLAPLAVTLLAGILRFWNLAHPHAIVFDETYYVKDAWSQWNLGYAATWPDGADARFTDGETDIFLDVPSFVVHPPLGKFLIGAGMALFGPTSSFGWRFAVAVAGTLAVLVLYLIAWQLTRSVLFSSVTGGLMAIDGLAIVMSRVAILDILLTFFVLLSVWFVLIDRRRHLDRLAEAMRRRDAAGRAAWWGPVRWGRPWLFAAGIAGGAACGVKWSGAWVLAALGLYVVVSDALARRRLGIHFWPADAVRQGAAAFVILVPVAVLVYLASWTTWLTTDGGYERHAVDANPARGFWSWVPLPLQNLWHYHQTIYTATAEITSSHPYASPAWQWPLLLRPTSMYANSTADGVAGCASARGCIEILYSMPNPLLWWLGVLAVLWLAVHGVRTRDWRAGIVLVGVAATYVPWLFYPSRTIFQFYTVLILPFLILALAFALREIAGSPHADPDRRAVGRRTGLVILGVIVAVSAFWYPLWSAMRIPYEFYWVHNWLPGWV</sequence>
<feature type="transmembrane region" description="Helical" evidence="10">
    <location>
        <begin position="496"/>
        <end position="514"/>
    </location>
</feature>
<gene>
    <name evidence="13" type="ORF">AYL44_02660</name>
</gene>
<evidence type="ECO:0000256" key="6">
    <source>
        <dbReference type="ARBA" id="ARBA00022692"/>
    </source>
</evidence>
<keyword evidence="6 10" id="KW-0812">Transmembrane</keyword>
<comment type="similarity">
    <text evidence="3 10">Belongs to the glycosyltransferase 39 family.</text>
</comment>
<evidence type="ECO:0000256" key="8">
    <source>
        <dbReference type="ARBA" id="ARBA00023136"/>
    </source>
</evidence>
<feature type="transmembrane region" description="Helical" evidence="10">
    <location>
        <begin position="456"/>
        <end position="475"/>
    </location>
</feature>
<dbReference type="UniPathway" id="UPA00378"/>
<comment type="subcellular location">
    <subcellularLocation>
        <location evidence="10">Cell membrane</location>
    </subcellularLocation>
    <subcellularLocation>
        <location evidence="1">Endomembrane system</location>
        <topology evidence="1">Multi-pass membrane protein</topology>
    </subcellularLocation>
</comment>
<feature type="transmembrane region" description="Helical" evidence="10">
    <location>
        <begin position="186"/>
        <end position="205"/>
    </location>
</feature>
<proteinExistence type="inferred from homology"/>
<keyword evidence="5 10" id="KW-0808">Transferase</keyword>
<feature type="transmembrane region" description="Helical" evidence="10">
    <location>
        <begin position="39"/>
        <end position="57"/>
    </location>
</feature>
<dbReference type="InterPro" id="IPR003342">
    <property type="entry name" value="ArnT-like_N"/>
</dbReference>
<dbReference type="GO" id="GO:0004169">
    <property type="term" value="F:dolichyl-phosphate-mannose-protein mannosyltransferase activity"/>
    <property type="evidence" value="ECO:0007669"/>
    <property type="project" value="UniProtKB-UniRule"/>
</dbReference>
<dbReference type="RefSeq" id="WP_064001702.1">
    <property type="nucleotide sequence ID" value="NZ_LSTV01000001.1"/>
</dbReference>
<dbReference type="GO" id="GO:0012505">
    <property type="term" value="C:endomembrane system"/>
    <property type="evidence" value="ECO:0007669"/>
    <property type="project" value="UniProtKB-SubCell"/>
</dbReference>
<dbReference type="GO" id="GO:0005886">
    <property type="term" value="C:plasma membrane"/>
    <property type="evidence" value="ECO:0007669"/>
    <property type="project" value="UniProtKB-SubCell"/>
</dbReference>
<evidence type="ECO:0000259" key="12">
    <source>
        <dbReference type="Pfam" id="PF16192"/>
    </source>
</evidence>
<feature type="transmembrane region" description="Helical" evidence="10">
    <location>
        <begin position="134"/>
        <end position="155"/>
    </location>
</feature>
<feature type="transmembrane region" description="Helical" evidence="10">
    <location>
        <begin position="409"/>
        <end position="426"/>
    </location>
</feature>
<dbReference type="OrthoDB" id="9776737at2"/>
<dbReference type="Proteomes" id="UP000076998">
    <property type="component" value="Unassembled WGS sequence"/>
</dbReference>
<evidence type="ECO:0000256" key="10">
    <source>
        <dbReference type="RuleBase" id="RU367007"/>
    </source>
</evidence>
<evidence type="ECO:0000256" key="2">
    <source>
        <dbReference type="ARBA" id="ARBA00004922"/>
    </source>
</evidence>
<evidence type="ECO:0000256" key="9">
    <source>
        <dbReference type="ARBA" id="ARBA00093617"/>
    </source>
</evidence>
<feature type="domain" description="Protein O-mannosyl-transferase C-terminal four TM" evidence="12">
    <location>
        <begin position="341"/>
        <end position="533"/>
    </location>
</feature>
<keyword evidence="4 10" id="KW-0328">Glycosyltransferase</keyword>
<keyword evidence="7 10" id="KW-1133">Transmembrane helix</keyword>
<reference evidence="13 14" key="1">
    <citation type="submission" date="2016-02" db="EMBL/GenBank/DDBJ databases">
        <authorList>
            <person name="Wen L."/>
            <person name="He K."/>
            <person name="Yang H."/>
        </authorList>
    </citation>
    <scope>NUCLEOTIDE SEQUENCE [LARGE SCALE GENOMIC DNA]</scope>
    <source>
        <strain evidence="13 14">CD11_3</strain>
    </source>
</reference>
<evidence type="ECO:0000256" key="1">
    <source>
        <dbReference type="ARBA" id="ARBA00004127"/>
    </source>
</evidence>
<comment type="function">
    <text evidence="10">Protein O-mannosyltransferase that catalyzes the transfer of a single mannose residue from a polyprenol phospho-mannosyl lipidic donor to the hydroxyl group of selected serine and threonine residues in acceptor proteins.</text>
</comment>
<evidence type="ECO:0000313" key="13">
    <source>
        <dbReference type="EMBL" id="OAH51195.1"/>
    </source>
</evidence>
<evidence type="ECO:0000256" key="7">
    <source>
        <dbReference type="ARBA" id="ARBA00022989"/>
    </source>
</evidence>
<accession>A0A177KEC5</accession>
<keyword evidence="10" id="KW-1003">Cell membrane</keyword>
<feature type="transmembrane region" description="Helical" evidence="10">
    <location>
        <begin position="162"/>
        <end position="180"/>
    </location>
</feature>
<dbReference type="InterPro" id="IPR032421">
    <property type="entry name" value="PMT_4TMC"/>
</dbReference>
<dbReference type="PANTHER" id="PTHR10050">
    <property type="entry name" value="DOLICHYL-PHOSPHATE-MANNOSE--PROTEIN MANNOSYLTRANSFERASE"/>
    <property type="match status" value="1"/>
</dbReference>
<evidence type="ECO:0000256" key="4">
    <source>
        <dbReference type="ARBA" id="ARBA00022676"/>
    </source>
</evidence>
<evidence type="ECO:0000256" key="3">
    <source>
        <dbReference type="ARBA" id="ARBA00007222"/>
    </source>
</evidence>
<dbReference type="PANTHER" id="PTHR10050:SF46">
    <property type="entry name" value="PROTEIN O-MANNOSYL-TRANSFERASE 2"/>
    <property type="match status" value="1"/>
</dbReference>
<dbReference type="Pfam" id="PF02366">
    <property type="entry name" value="PMT"/>
    <property type="match status" value="1"/>
</dbReference>
<feature type="transmembrane region" description="Helical" evidence="10">
    <location>
        <begin position="294"/>
        <end position="313"/>
    </location>
</feature>
<name>A0A177KEC5_9MICO</name>
<comment type="pathway">
    <text evidence="2 10">Protein modification; protein glycosylation.</text>
</comment>
<dbReference type="EMBL" id="LSTV01000001">
    <property type="protein sequence ID" value="OAH51195.1"/>
    <property type="molecule type" value="Genomic_DNA"/>
</dbReference>
<feature type="transmembrane region" description="Helical" evidence="10">
    <location>
        <begin position="433"/>
        <end position="450"/>
    </location>
</feature>
<dbReference type="AlphaFoldDB" id="A0A177KEC5"/>
<keyword evidence="8 10" id="KW-0472">Membrane</keyword>
<dbReference type="Pfam" id="PF16192">
    <property type="entry name" value="PMT_4TMC"/>
    <property type="match status" value="1"/>
</dbReference>